<dbReference type="RefSeq" id="WP_091519492.1">
    <property type="nucleotide sequence ID" value="NZ_FORF01000005.1"/>
</dbReference>
<evidence type="ECO:0000313" key="9">
    <source>
        <dbReference type="Proteomes" id="UP000242763"/>
    </source>
</evidence>
<dbReference type="InterPro" id="IPR000682">
    <property type="entry name" value="PCMT"/>
</dbReference>
<name>A0A1I3K588_9HYPH</name>
<dbReference type="OrthoDB" id="9798496at2"/>
<dbReference type="PANTHER" id="PTHR11579:SF18">
    <property type="entry name" value="PROTEIN-L-ISOASPARTATE O-METHYLTRANSFERASE"/>
    <property type="match status" value="1"/>
</dbReference>
<dbReference type="PANTHER" id="PTHR11579">
    <property type="entry name" value="PROTEIN-L-ISOASPARTATE O-METHYLTRANSFERASE"/>
    <property type="match status" value="1"/>
</dbReference>
<reference evidence="9" key="1">
    <citation type="submission" date="2016-10" db="EMBL/GenBank/DDBJ databases">
        <authorList>
            <person name="Varghese N."/>
            <person name="Submissions S."/>
        </authorList>
    </citation>
    <scope>NUCLEOTIDE SEQUENCE [LARGE SCALE GENOMIC DNA]</scope>
    <source>
        <strain evidence="9">DSM 21857</strain>
    </source>
</reference>
<dbReference type="EMBL" id="FORF01000005">
    <property type="protein sequence ID" value="SFI67478.1"/>
    <property type="molecule type" value="Genomic_DNA"/>
</dbReference>
<dbReference type="AlphaFoldDB" id="A0A1I3K588"/>
<keyword evidence="4 8" id="KW-0808">Transferase</keyword>
<comment type="similarity">
    <text evidence="1">Belongs to the methyltransferase superfamily. L-isoaspartyl/D-aspartyl protein methyltransferase family.</text>
</comment>
<proteinExistence type="inferred from homology"/>
<evidence type="ECO:0000256" key="6">
    <source>
        <dbReference type="ARBA" id="ARBA00030757"/>
    </source>
</evidence>
<organism evidence="8 9">
    <name type="scientific">Aquamicrobium aerolatum DSM 21857</name>
    <dbReference type="NCBI Taxonomy" id="1121003"/>
    <lineage>
        <taxon>Bacteria</taxon>
        <taxon>Pseudomonadati</taxon>
        <taxon>Pseudomonadota</taxon>
        <taxon>Alphaproteobacteria</taxon>
        <taxon>Hyphomicrobiales</taxon>
        <taxon>Phyllobacteriaceae</taxon>
        <taxon>Aerobium</taxon>
    </lineage>
</organism>
<dbReference type="InterPro" id="IPR029063">
    <property type="entry name" value="SAM-dependent_MTases_sf"/>
</dbReference>
<dbReference type="GO" id="GO:0005737">
    <property type="term" value="C:cytoplasm"/>
    <property type="evidence" value="ECO:0007669"/>
    <property type="project" value="TreeGrafter"/>
</dbReference>
<evidence type="ECO:0000256" key="3">
    <source>
        <dbReference type="ARBA" id="ARBA00022603"/>
    </source>
</evidence>
<sequence>MSIDFQELRVKMVDGQIRTTDVTNIAILSAMLAMPREKFVPAGREPLAYIDEDIQIAPARDGHAARYLMEPSPFARLVQLIEIRPDDVILDVGCGTGYSSAILSRLGASVVALESDAELATRAREILPQVECGNVTVVEGALAAGHPAGGPYDVIFINGAVDAVPAALLDQLRDGGRLVAVIGVGNAARAMLYVKEEGVVSARHAFNAALRPLDEFRVAPVFQF</sequence>
<keyword evidence="3 8" id="KW-0489">Methyltransferase</keyword>
<dbReference type="Proteomes" id="UP000242763">
    <property type="component" value="Unassembled WGS sequence"/>
</dbReference>
<keyword evidence="5" id="KW-0949">S-adenosyl-L-methionine</keyword>
<feature type="domain" description="Ribosomal RNA adenine methylase transferase N-terminal" evidence="7">
    <location>
        <begin position="75"/>
        <end position="214"/>
    </location>
</feature>
<evidence type="ECO:0000313" key="8">
    <source>
        <dbReference type="EMBL" id="SFI67478.1"/>
    </source>
</evidence>
<gene>
    <name evidence="8" type="ORF">SAMN03080618_01051</name>
</gene>
<dbReference type="GO" id="GO:0004719">
    <property type="term" value="F:protein-L-isoaspartate (D-aspartate) O-methyltransferase activity"/>
    <property type="evidence" value="ECO:0007669"/>
    <property type="project" value="InterPro"/>
</dbReference>
<accession>A0A1I3K588</accession>
<dbReference type="STRING" id="1121003.SAMN03080618_01051"/>
<keyword evidence="9" id="KW-1185">Reference proteome</keyword>
<dbReference type="InterPro" id="IPR020598">
    <property type="entry name" value="rRNA_Ade_methylase_Trfase_N"/>
</dbReference>
<dbReference type="SMART" id="SM00650">
    <property type="entry name" value="rADc"/>
    <property type="match status" value="1"/>
</dbReference>
<dbReference type="Gene3D" id="3.40.50.150">
    <property type="entry name" value="Vaccinia Virus protein VP39"/>
    <property type="match status" value="1"/>
</dbReference>
<evidence type="ECO:0000256" key="1">
    <source>
        <dbReference type="ARBA" id="ARBA00005369"/>
    </source>
</evidence>
<evidence type="ECO:0000259" key="7">
    <source>
        <dbReference type="SMART" id="SM00650"/>
    </source>
</evidence>
<evidence type="ECO:0000256" key="2">
    <source>
        <dbReference type="ARBA" id="ARBA00013346"/>
    </source>
</evidence>
<dbReference type="CDD" id="cd02440">
    <property type="entry name" value="AdoMet_MTases"/>
    <property type="match status" value="1"/>
</dbReference>
<dbReference type="GO" id="GO:0000179">
    <property type="term" value="F:rRNA (adenine-N6,N6-)-dimethyltransferase activity"/>
    <property type="evidence" value="ECO:0007669"/>
    <property type="project" value="InterPro"/>
</dbReference>
<dbReference type="SUPFAM" id="SSF53335">
    <property type="entry name" value="S-adenosyl-L-methionine-dependent methyltransferases"/>
    <property type="match status" value="1"/>
</dbReference>
<evidence type="ECO:0000256" key="4">
    <source>
        <dbReference type="ARBA" id="ARBA00022679"/>
    </source>
</evidence>
<protein>
    <recommendedName>
        <fullName evidence="2">Protein-L-isoaspartate O-methyltransferase</fullName>
    </recommendedName>
    <alternativeName>
        <fullName evidence="6">Protein L-isoaspartyl methyltransferase</fullName>
    </alternativeName>
</protein>
<dbReference type="Pfam" id="PF01135">
    <property type="entry name" value="PCMT"/>
    <property type="match status" value="1"/>
</dbReference>
<evidence type="ECO:0000256" key="5">
    <source>
        <dbReference type="ARBA" id="ARBA00022691"/>
    </source>
</evidence>